<keyword evidence="5 6" id="KW-0239">DNA-directed DNA polymerase</keyword>
<dbReference type="Pfam" id="PF11799">
    <property type="entry name" value="IMS_C"/>
    <property type="match status" value="1"/>
</dbReference>
<dbReference type="Proteomes" id="UP001501510">
    <property type="component" value="Unassembled WGS sequence"/>
</dbReference>
<dbReference type="EMBL" id="BAAACG010000008">
    <property type="protein sequence ID" value="GAA0738095.1"/>
    <property type="molecule type" value="Genomic_DNA"/>
</dbReference>
<keyword evidence="6" id="KW-0235">DNA replication</keyword>
<evidence type="ECO:0000256" key="4">
    <source>
        <dbReference type="ARBA" id="ARBA00022763"/>
    </source>
</evidence>
<protein>
    <recommendedName>
        <fullName evidence="6">DNA polymerase IV</fullName>
        <shortName evidence="6">Pol IV</shortName>
        <ecNumber evidence="6">2.7.7.7</ecNumber>
    </recommendedName>
</protein>
<gene>
    <name evidence="6" type="primary">dinB</name>
    <name evidence="8" type="ORF">GCM10008906_15090</name>
</gene>
<evidence type="ECO:0000313" key="9">
    <source>
        <dbReference type="Proteomes" id="UP001501510"/>
    </source>
</evidence>
<name>A0ABP3UPT6_9CLOT</name>
<feature type="binding site" evidence="6">
    <location>
        <position position="9"/>
    </location>
    <ligand>
        <name>Mg(2+)</name>
        <dbReference type="ChEBI" id="CHEBI:18420"/>
    </ligand>
</feature>
<feature type="active site" evidence="6">
    <location>
        <position position="112"/>
    </location>
</feature>
<feature type="binding site" evidence="6">
    <location>
        <position position="111"/>
    </location>
    <ligand>
        <name>Mg(2+)</name>
        <dbReference type="ChEBI" id="CHEBI:18420"/>
    </ligand>
</feature>
<dbReference type="PANTHER" id="PTHR11076:SF35">
    <property type="entry name" value="DNA REPAIR PROTEIN HOMOLOG YOBH"/>
    <property type="match status" value="1"/>
</dbReference>
<evidence type="ECO:0000256" key="5">
    <source>
        <dbReference type="ARBA" id="ARBA00022932"/>
    </source>
</evidence>
<dbReference type="Pfam" id="PF00817">
    <property type="entry name" value="IMS"/>
    <property type="match status" value="1"/>
</dbReference>
<dbReference type="InterPro" id="IPR017961">
    <property type="entry name" value="DNA_pol_Y-fam_little_finger"/>
</dbReference>
<accession>A0ABP3UPT6</accession>
<dbReference type="PANTHER" id="PTHR11076">
    <property type="entry name" value="DNA REPAIR POLYMERASE UMUC / TRANSFERASE FAMILY MEMBER"/>
    <property type="match status" value="1"/>
</dbReference>
<keyword evidence="6" id="KW-0460">Magnesium</keyword>
<comment type="caution">
    <text evidence="8">The sequence shown here is derived from an EMBL/GenBank/DDBJ whole genome shotgun (WGS) entry which is preliminary data.</text>
</comment>
<dbReference type="PROSITE" id="PS50173">
    <property type="entry name" value="UMUC"/>
    <property type="match status" value="1"/>
</dbReference>
<keyword evidence="6" id="KW-0234">DNA repair</keyword>
<dbReference type="Gene3D" id="3.30.1490.100">
    <property type="entry name" value="DNA polymerase, Y-family, little finger domain"/>
    <property type="match status" value="1"/>
</dbReference>
<dbReference type="InterPro" id="IPR001126">
    <property type="entry name" value="UmuC"/>
</dbReference>
<feature type="site" description="Substrate discrimination" evidence="6">
    <location>
        <position position="14"/>
    </location>
</feature>
<dbReference type="SUPFAM" id="SSF100879">
    <property type="entry name" value="Lesion bypass DNA polymerase (Y-family), little finger domain"/>
    <property type="match status" value="1"/>
</dbReference>
<dbReference type="HAMAP" id="MF_01113">
    <property type="entry name" value="DNApol_IV"/>
    <property type="match status" value="1"/>
</dbReference>
<dbReference type="InterPro" id="IPR043128">
    <property type="entry name" value="Rev_trsase/Diguanyl_cyclase"/>
</dbReference>
<keyword evidence="3 6" id="KW-0548">Nucleotidyltransferase</keyword>
<keyword evidence="9" id="KW-1185">Reference proteome</keyword>
<comment type="subunit">
    <text evidence="6">Monomer.</text>
</comment>
<keyword evidence="6" id="KW-0963">Cytoplasm</keyword>
<evidence type="ECO:0000256" key="3">
    <source>
        <dbReference type="ARBA" id="ARBA00022695"/>
    </source>
</evidence>
<reference evidence="9" key="1">
    <citation type="journal article" date="2019" name="Int. J. Syst. Evol. Microbiol.">
        <title>The Global Catalogue of Microorganisms (GCM) 10K type strain sequencing project: providing services to taxonomists for standard genome sequencing and annotation.</title>
        <authorList>
            <consortium name="The Broad Institute Genomics Platform"/>
            <consortium name="The Broad Institute Genome Sequencing Center for Infectious Disease"/>
            <person name="Wu L."/>
            <person name="Ma J."/>
        </authorList>
    </citation>
    <scope>NUCLEOTIDE SEQUENCE [LARGE SCALE GENOMIC DNA]</scope>
    <source>
        <strain evidence="9">JCM 1407</strain>
    </source>
</reference>
<keyword evidence="6" id="KW-0238">DNA-binding</keyword>
<dbReference type="Gene3D" id="3.30.70.270">
    <property type="match status" value="1"/>
</dbReference>
<comment type="subcellular location">
    <subcellularLocation>
        <location evidence="6">Cytoplasm</location>
    </subcellularLocation>
</comment>
<sequence>MNKIIFHVDVNSAFLSWTAVDLINKGEKVDLREIPSVIGGDISQRKGVVLAKSHIAKKYGIKTGESIFSAKKKCSKLTIVRPNFDVYKKSSKDLMNLLSAYTERIEKFSIDECFLDLTYSNYKEPIKLALEIKEKIHKELGFTVNIGISTNKVLAKMASDFEKPNKIHTLYKNEIKEKMWPLPVENLFMVGEKSKQKLNTIGVYTIGDLANMPLQLTKGKFKKYGIMIWNYANGIDNSEVKNEGYKNKCISSSTTLSYNITKKEEAFKVLLNLSEDVCYRLRKLKKNCLSISVTIRNNDFKDYSHQKKIKNSTSSTEEVYNISKKLFLEMWNNEPIRLLGVSISNICKEEYYQVTLFEDKKKNKSSNLDRTIDGIREKYGENYIFRLSSKNKK</sequence>
<dbReference type="Gene3D" id="3.40.1170.60">
    <property type="match status" value="1"/>
</dbReference>
<comment type="cofactor">
    <cofactor evidence="6">
        <name>Mg(2+)</name>
        <dbReference type="ChEBI" id="CHEBI:18420"/>
    </cofactor>
    <text evidence="6">Binds 2 magnesium ions per subunit.</text>
</comment>
<feature type="domain" description="UmuC" evidence="7">
    <location>
        <begin position="5"/>
        <end position="191"/>
    </location>
</feature>
<keyword evidence="2 6" id="KW-0515">Mutator protein</keyword>
<dbReference type="InterPro" id="IPR043502">
    <property type="entry name" value="DNA/RNA_pol_sf"/>
</dbReference>
<proteinExistence type="inferred from homology"/>
<keyword evidence="6" id="KW-0808">Transferase</keyword>
<evidence type="ECO:0000256" key="6">
    <source>
        <dbReference type="HAMAP-Rule" id="MF_01113"/>
    </source>
</evidence>
<comment type="similarity">
    <text evidence="1 6">Belongs to the DNA polymerase type-Y family.</text>
</comment>
<dbReference type="InterPro" id="IPR036775">
    <property type="entry name" value="DNA_pol_Y-fam_lit_finger_sf"/>
</dbReference>
<evidence type="ECO:0000313" key="8">
    <source>
        <dbReference type="EMBL" id="GAA0738095.1"/>
    </source>
</evidence>
<comment type="function">
    <text evidence="6">Poorly processive, error-prone DNA polymerase involved in untargeted mutagenesis. Copies undamaged DNA at stalled replication forks, which arise in vivo from mismatched or misaligned primer ends. These misaligned primers can be extended by PolIV. Exhibits no 3'-5' exonuclease (proofreading) activity. May be involved in translesional synthesis, in conjunction with the beta clamp from PolIII.</text>
</comment>
<dbReference type="SUPFAM" id="SSF56672">
    <property type="entry name" value="DNA/RNA polymerases"/>
    <property type="match status" value="1"/>
</dbReference>
<comment type="catalytic activity">
    <reaction evidence="6">
        <text>DNA(n) + a 2'-deoxyribonucleoside 5'-triphosphate = DNA(n+1) + diphosphate</text>
        <dbReference type="Rhea" id="RHEA:22508"/>
        <dbReference type="Rhea" id="RHEA-COMP:17339"/>
        <dbReference type="Rhea" id="RHEA-COMP:17340"/>
        <dbReference type="ChEBI" id="CHEBI:33019"/>
        <dbReference type="ChEBI" id="CHEBI:61560"/>
        <dbReference type="ChEBI" id="CHEBI:173112"/>
        <dbReference type="EC" id="2.7.7.7"/>
    </reaction>
</comment>
<evidence type="ECO:0000259" key="7">
    <source>
        <dbReference type="PROSITE" id="PS50173"/>
    </source>
</evidence>
<dbReference type="CDD" id="cd03586">
    <property type="entry name" value="PolY_Pol_IV_kappa"/>
    <property type="match status" value="1"/>
</dbReference>
<dbReference type="Gene3D" id="1.10.150.20">
    <property type="entry name" value="5' to 3' exonuclease, C-terminal subdomain"/>
    <property type="match status" value="1"/>
</dbReference>
<dbReference type="InterPro" id="IPR050116">
    <property type="entry name" value="DNA_polymerase-Y"/>
</dbReference>
<evidence type="ECO:0000256" key="2">
    <source>
        <dbReference type="ARBA" id="ARBA00022457"/>
    </source>
</evidence>
<dbReference type="EC" id="2.7.7.7" evidence="6"/>
<organism evidence="8 9">
    <name type="scientific">Clostridium oceanicum</name>
    <dbReference type="NCBI Taxonomy" id="1543"/>
    <lineage>
        <taxon>Bacteria</taxon>
        <taxon>Bacillati</taxon>
        <taxon>Bacillota</taxon>
        <taxon>Clostridia</taxon>
        <taxon>Eubacteriales</taxon>
        <taxon>Clostridiaceae</taxon>
        <taxon>Clostridium</taxon>
    </lineage>
</organism>
<keyword evidence="6" id="KW-0479">Metal-binding</keyword>
<keyword evidence="4 6" id="KW-0227">DNA damage</keyword>
<dbReference type="RefSeq" id="WP_343760453.1">
    <property type="nucleotide sequence ID" value="NZ_BAAACG010000008.1"/>
</dbReference>
<dbReference type="InterPro" id="IPR022880">
    <property type="entry name" value="DNApol_IV"/>
</dbReference>
<evidence type="ECO:0000256" key="1">
    <source>
        <dbReference type="ARBA" id="ARBA00010945"/>
    </source>
</evidence>